<gene>
    <name evidence="2" type="ORF">ABIF29_004450</name>
    <name evidence="1" type="ORF">JOH49_006745</name>
</gene>
<name>A0A8I2C817_BRAEL</name>
<evidence type="ECO:0000313" key="1">
    <source>
        <dbReference type="EMBL" id="MBP1296992.1"/>
    </source>
</evidence>
<dbReference type="Proteomes" id="UP001565471">
    <property type="component" value="Unassembled WGS sequence"/>
</dbReference>
<evidence type="ECO:0000313" key="4">
    <source>
        <dbReference type="Proteomes" id="UP001565471"/>
    </source>
</evidence>
<proteinExistence type="predicted"/>
<sequence>MSETESRPSHAAIHMAVRNILFNELGLSRDGIEALVRQEVTGVTAQRFRNTDEVENFVIRAISHVVWGHWNRKKLEKMIEDQVNVRVKAHVKEQVDAILNDKLKIEISA</sequence>
<evidence type="ECO:0000313" key="3">
    <source>
        <dbReference type="Proteomes" id="UP000673383"/>
    </source>
</evidence>
<reference evidence="2 4" key="2">
    <citation type="submission" date="2024-07" db="EMBL/GenBank/DDBJ databases">
        <title>Genomic Encyclopedia of Type Strains, Phase V (KMG-V): Genome sequencing to study the core and pangenomes of soil and plant-associated prokaryotes.</title>
        <authorList>
            <person name="Whitman W."/>
        </authorList>
    </citation>
    <scope>NUCLEOTIDE SEQUENCE [LARGE SCALE GENOMIC DNA]</scope>
    <source>
        <strain evidence="2 4">USDA 415</strain>
    </source>
</reference>
<dbReference type="Proteomes" id="UP000673383">
    <property type="component" value="Unassembled WGS sequence"/>
</dbReference>
<dbReference type="RefSeq" id="WP_172647845.1">
    <property type="nucleotide sequence ID" value="NZ_CP126026.1"/>
</dbReference>
<dbReference type="EMBL" id="JBGBZA010000002">
    <property type="protein sequence ID" value="MEY9317651.1"/>
    <property type="molecule type" value="Genomic_DNA"/>
</dbReference>
<protein>
    <submittedName>
        <fullName evidence="1">Uncharacterized protein</fullName>
    </submittedName>
</protein>
<organism evidence="1 3">
    <name type="scientific">Bradyrhizobium elkanii</name>
    <dbReference type="NCBI Taxonomy" id="29448"/>
    <lineage>
        <taxon>Bacteria</taxon>
        <taxon>Pseudomonadati</taxon>
        <taxon>Pseudomonadota</taxon>
        <taxon>Alphaproteobacteria</taxon>
        <taxon>Hyphomicrobiales</taxon>
        <taxon>Nitrobacteraceae</taxon>
        <taxon>Bradyrhizobium</taxon>
    </lineage>
</organism>
<keyword evidence="4" id="KW-1185">Reference proteome</keyword>
<evidence type="ECO:0000313" key="2">
    <source>
        <dbReference type="EMBL" id="MEY9317651.1"/>
    </source>
</evidence>
<dbReference type="EMBL" id="JAFICZ010000001">
    <property type="protein sequence ID" value="MBP1296992.1"/>
    <property type="molecule type" value="Genomic_DNA"/>
</dbReference>
<dbReference type="AlphaFoldDB" id="A0A8I2C817"/>
<accession>A0A8I2C817</accession>
<reference evidence="1" key="1">
    <citation type="submission" date="2021-02" db="EMBL/GenBank/DDBJ databases">
        <title>Genomic Encyclopedia of Type Strains, Phase IV (KMG-V): Genome sequencing to study the core and pangenomes of soil and plant-associated prokaryotes.</title>
        <authorList>
            <person name="Whitman W."/>
        </authorList>
    </citation>
    <scope>NUCLEOTIDE SEQUENCE</scope>
    <source>
        <strain evidence="1">USDA 406</strain>
    </source>
</reference>
<comment type="caution">
    <text evidence="1">The sequence shown here is derived from an EMBL/GenBank/DDBJ whole genome shotgun (WGS) entry which is preliminary data.</text>
</comment>